<dbReference type="SUPFAM" id="SSF48173">
    <property type="entry name" value="Cryptochrome/photolyase FAD-binding domain"/>
    <property type="match status" value="1"/>
</dbReference>
<dbReference type="InterPro" id="IPR005101">
    <property type="entry name" value="Cryptochr/Photolyase_FAD-bd"/>
</dbReference>
<dbReference type="Gene3D" id="1.10.579.10">
    <property type="entry name" value="DNA Cyclobutane Dipyrimidine Photolyase, subunit A, domain 3"/>
    <property type="match status" value="1"/>
</dbReference>
<evidence type="ECO:0000256" key="3">
    <source>
        <dbReference type="ARBA" id="ARBA00022827"/>
    </source>
</evidence>
<comment type="caution">
    <text evidence="7">The sequence shown here is derived from an EMBL/GenBank/DDBJ whole genome shotgun (WGS) entry which is preliminary data.</text>
</comment>
<accession>A0ABX1G308</accession>
<dbReference type="Pfam" id="PF00875">
    <property type="entry name" value="DNA_photolyase"/>
    <property type="match status" value="1"/>
</dbReference>
<dbReference type="Gene3D" id="1.25.40.80">
    <property type="match status" value="1"/>
</dbReference>
<dbReference type="PANTHER" id="PTHR11455:SF9">
    <property type="entry name" value="CRYPTOCHROME CIRCADIAN CLOCK 5 ISOFORM X1"/>
    <property type="match status" value="1"/>
</dbReference>
<dbReference type="PROSITE" id="PS51645">
    <property type="entry name" value="PHR_CRY_ALPHA_BETA"/>
    <property type="match status" value="1"/>
</dbReference>
<keyword evidence="2 5" id="KW-0285">Flavoprotein</keyword>
<reference evidence="7 8" key="1">
    <citation type="submission" date="2020-04" db="EMBL/GenBank/DDBJ databases">
        <title>Paeniglutamicibacter sp. ANT13_2, a novel actinomycete isolated from sediment in Antarctica.</title>
        <authorList>
            <person name="Sakdapetsiri C."/>
            <person name="Pinyakong O."/>
        </authorList>
    </citation>
    <scope>NUCLEOTIDE SEQUENCE [LARGE SCALE GENOMIC DNA]</scope>
    <source>
        <strain evidence="7 8">ANT13_2</strain>
    </source>
</reference>
<gene>
    <name evidence="7" type="ORF">HED64_06790</name>
</gene>
<proteinExistence type="inferred from homology"/>
<comment type="cofactor">
    <cofactor evidence="1">
        <name>FAD</name>
        <dbReference type="ChEBI" id="CHEBI:57692"/>
    </cofactor>
</comment>
<evidence type="ECO:0000313" key="7">
    <source>
        <dbReference type="EMBL" id="NKG20419.1"/>
    </source>
</evidence>
<evidence type="ECO:0000256" key="2">
    <source>
        <dbReference type="ARBA" id="ARBA00022630"/>
    </source>
</evidence>
<dbReference type="Gene3D" id="3.40.50.620">
    <property type="entry name" value="HUPs"/>
    <property type="match status" value="1"/>
</dbReference>
<evidence type="ECO:0000313" key="8">
    <source>
        <dbReference type="Proteomes" id="UP000746595"/>
    </source>
</evidence>
<dbReference type="InterPro" id="IPR036134">
    <property type="entry name" value="Crypto/Photolyase_FAD-like_sf"/>
</dbReference>
<dbReference type="EMBL" id="JAAWVT010000002">
    <property type="protein sequence ID" value="NKG20419.1"/>
    <property type="molecule type" value="Genomic_DNA"/>
</dbReference>
<protein>
    <submittedName>
        <fullName evidence="7">Deoxyribodipyrimidine photo-lyase</fullName>
    </submittedName>
</protein>
<sequence>MWFRDDLRVADNPALVSAMDAGPTIAVYLLDEQSPGIRPLGGAAKWWLHHALEDLRKNLATLGIELILRRGTATRQIPELVELAGASSLHWNRRYGGPERSADSVVMERVRAAGAEVHSHAGFLLHEPWVPVTQESKPYRVFTPFYNALQRLPLREPVPTPEPQQSLGSLGLHSDSLADWSLLPSRPDWSQGLAAVWNPGEDDAQERLKLVLDEIAGDYLDARDRPDIDGTSRLSAALRWGHLSPGQVWRALSMTISKHPQRGTGAQSIMRQLAWRDFCWNLLYHQPDLATTNLRPEYDDFDWSWPKDSDSGEDHDDLIRQYFIAWSTGETGYGMVDAGMKQLWDTGWMHNRVRMVTASFLIKNLGIHWRVGEEWFWDTLVDADAASNPANWQWVAGCGADASPFFRVFNPELQAKKFDPRGTYVTRFAPLSAPQPIVDLKSSRAAALESYAEMKDRGTAPER</sequence>
<keyword evidence="8" id="KW-1185">Reference proteome</keyword>
<comment type="similarity">
    <text evidence="5">Belongs to the DNA photolyase family.</text>
</comment>
<evidence type="ECO:0000259" key="6">
    <source>
        <dbReference type="PROSITE" id="PS51645"/>
    </source>
</evidence>
<dbReference type="PRINTS" id="PR00147">
    <property type="entry name" value="DNAPHOTLYASE"/>
</dbReference>
<dbReference type="Proteomes" id="UP000746595">
    <property type="component" value="Unassembled WGS sequence"/>
</dbReference>
<dbReference type="InterPro" id="IPR002081">
    <property type="entry name" value="Cryptochrome/DNA_photolyase_1"/>
</dbReference>
<name>A0ABX1G308_9MICC</name>
<dbReference type="Pfam" id="PF03441">
    <property type="entry name" value="FAD_binding_7"/>
    <property type="match status" value="1"/>
</dbReference>
<feature type="domain" description="Photolyase/cryptochrome alpha/beta" evidence="6">
    <location>
        <begin position="1"/>
        <end position="125"/>
    </location>
</feature>
<dbReference type="RefSeq" id="WP_168151465.1">
    <property type="nucleotide sequence ID" value="NZ_JAAWVT010000002.1"/>
</dbReference>
<evidence type="ECO:0000256" key="5">
    <source>
        <dbReference type="RuleBase" id="RU004182"/>
    </source>
</evidence>
<dbReference type="InterPro" id="IPR014729">
    <property type="entry name" value="Rossmann-like_a/b/a_fold"/>
</dbReference>
<dbReference type="InterPro" id="IPR018394">
    <property type="entry name" value="DNA_photolyase_1_CS_C"/>
</dbReference>
<dbReference type="PROSITE" id="PS00691">
    <property type="entry name" value="DNA_PHOTOLYASES_1_2"/>
    <property type="match status" value="1"/>
</dbReference>
<evidence type="ECO:0000256" key="1">
    <source>
        <dbReference type="ARBA" id="ARBA00001974"/>
    </source>
</evidence>
<dbReference type="PANTHER" id="PTHR11455">
    <property type="entry name" value="CRYPTOCHROME"/>
    <property type="match status" value="1"/>
</dbReference>
<keyword evidence="3 5" id="KW-0274">FAD</keyword>
<dbReference type="SUPFAM" id="SSF52425">
    <property type="entry name" value="Cryptochrome/photolyase, N-terminal domain"/>
    <property type="match status" value="1"/>
</dbReference>
<evidence type="ECO:0000256" key="4">
    <source>
        <dbReference type="ARBA" id="ARBA00022991"/>
    </source>
</evidence>
<organism evidence="7 8">
    <name type="scientific">Paeniglutamicibacter terrestris</name>
    <dbReference type="NCBI Taxonomy" id="2723403"/>
    <lineage>
        <taxon>Bacteria</taxon>
        <taxon>Bacillati</taxon>
        <taxon>Actinomycetota</taxon>
        <taxon>Actinomycetes</taxon>
        <taxon>Micrococcales</taxon>
        <taxon>Micrococcaceae</taxon>
        <taxon>Paeniglutamicibacter</taxon>
    </lineage>
</organism>
<dbReference type="InterPro" id="IPR006050">
    <property type="entry name" value="DNA_photolyase_N"/>
</dbReference>
<keyword evidence="4 5" id="KW-0157">Chromophore</keyword>
<dbReference type="InterPro" id="IPR036155">
    <property type="entry name" value="Crypto/Photolyase_N_sf"/>
</dbReference>